<dbReference type="PROSITE" id="PS50987">
    <property type="entry name" value="HTH_ARSR_2"/>
    <property type="match status" value="1"/>
</dbReference>
<dbReference type="PANTHER" id="PTHR43132:SF2">
    <property type="entry name" value="ARSENICAL RESISTANCE OPERON REPRESSOR ARSR-RELATED"/>
    <property type="match status" value="1"/>
</dbReference>
<dbReference type="AlphaFoldDB" id="A0A8B2PXQ5"/>
<sequence length="98" mass="10284">MLVKAGTEGLAAGQIAAALDCPASSLSFHLAQLTRAGLLEQKREGRSLIYSVSFDQFVALMGFLLEDCCQGRSEICAPLAEIARTAACCSETDAGSQQ</sequence>
<dbReference type="InterPro" id="IPR051011">
    <property type="entry name" value="Metal_resp_trans_reg"/>
</dbReference>
<evidence type="ECO:0000256" key="2">
    <source>
        <dbReference type="ARBA" id="ARBA00023125"/>
    </source>
</evidence>
<dbReference type="CDD" id="cd00090">
    <property type="entry name" value="HTH_ARSR"/>
    <property type="match status" value="1"/>
</dbReference>
<gene>
    <name evidence="5" type="ORF">HY3_10975</name>
</gene>
<dbReference type="GO" id="GO:0003677">
    <property type="term" value="F:DNA binding"/>
    <property type="evidence" value="ECO:0007669"/>
    <property type="project" value="UniProtKB-KW"/>
</dbReference>
<keyword evidence="3" id="KW-0804">Transcription</keyword>
<dbReference type="Pfam" id="PF12840">
    <property type="entry name" value="HTH_20"/>
    <property type="match status" value="1"/>
</dbReference>
<feature type="domain" description="HTH arsR-type" evidence="4">
    <location>
        <begin position="1"/>
        <end position="72"/>
    </location>
</feature>
<keyword evidence="6" id="KW-1185">Reference proteome</keyword>
<evidence type="ECO:0000313" key="5">
    <source>
        <dbReference type="EMBL" id="RAN34487.1"/>
    </source>
</evidence>
<name>A0A8B2PXQ5_9PROT</name>
<dbReference type="PANTHER" id="PTHR43132">
    <property type="entry name" value="ARSENICAL RESISTANCE OPERON REPRESSOR ARSR-RELATED"/>
    <property type="match status" value="1"/>
</dbReference>
<protein>
    <recommendedName>
        <fullName evidence="4">HTH arsR-type domain-containing protein</fullName>
    </recommendedName>
</protein>
<evidence type="ECO:0000256" key="1">
    <source>
        <dbReference type="ARBA" id="ARBA00023015"/>
    </source>
</evidence>
<evidence type="ECO:0000256" key="3">
    <source>
        <dbReference type="ARBA" id="ARBA00023163"/>
    </source>
</evidence>
<dbReference type="GO" id="GO:0003700">
    <property type="term" value="F:DNA-binding transcription factor activity"/>
    <property type="evidence" value="ECO:0007669"/>
    <property type="project" value="InterPro"/>
</dbReference>
<dbReference type="EMBL" id="AWFB01000011">
    <property type="protein sequence ID" value="RAN34487.1"/>
    <property type="molecule type" value="Genomic_DNA"/>
</dbReference>
<keyword evidence="2" id="KW-0238">DNA-binding</keyword>
<evidence type="ECO:0000313" key="6">
    <source>
        <dbReference type="Proteomes" id="UP000249123"/>
    </source>
</evidence>
<evidence type="ECO:0000259" key="4">
    <source>
        <dbReference type="PROSITE" id="PS50987"/>
    </source>
</evidence>
<reference evidence="5 6" key="1">
    <citation type="submission" date="2013-04" db="EMBL/GenBank/DDBJ databases">
        <title>Hyphomonas sp. T24B3 Genome Sequencing.</title>
        <authorList>
            <person name="Lai Q."/>
            <person name="Shao Z."/>
        </authorList>
    </citation>
    <scope>NUCLEOTIDE SEQUENCE [LARGE SCALE GENOMIC DNA]</scope>
    <source>
        <strain evidence="5 6">T24B3</strain>
    </source>
</reference>
<dbReference type="Proteomes" id="UP000249123">
    <property type="component" value="Unassembled WGS sequence"/>
</dbReference>
<dbReference type="InterPro" id="IPR036390">
    <property type="entry name" value="WH_DNA-bd_sf"/>
</dbReference>
<dbReference type="InterPro" id="IPR011991">
    <property type="entry name" value="ArsR-like_HTH"/>
</dbReference>
<proteinExistence type="predicted"/>
<dbReference type="Gene3D" id="1.10.10.10">
    <property type="entry name" value="Winged helix-like DNA-binding domain superfamily/Winged helix DNA-binding domain"/>
    <property type="match status" value="1"/>
</dbReference>
<dbReference type="InterPro" id="IPR036388">
    <property type="entry name" value="WH-like_DNA-bd_sf"/>
</dbReference>
<accession>A0A8B2PXQ5</accession>
<comment type="caution">
    <text evidence="5">The sequence shown here is derived from an EMBL/GenBank/DDBJ whole genome shotgun (WGS) entry which is preliminary data.</text>
</comment>
<keyword evidence="1" id="KW-0805">Transcription regulation</keyword>
<dbReference type="SMART" id="SM00418">
    <property type="entry name" value="HTH_ARSR"/>
    <property type="match status" value="1"/>
</dbReference>
<organism evidence="5 6">
    <name type="scientific">Hyphomonas pacifica</name>
    <dbReference type="NCBI Taxonomy" id="1280941"/>
    <lineage>
        <taxon>Bacteria</taxon>
        <taxon>Pseudomonadati</taxon>
        <taxon>Pseudomonadota</taxon>
        <taxon>Alphaproteobacteria</taxon>
        <taxon>Hyphomonadales</taxon>
        <taxon>Hyphomonadaceae</taxon>
        <taxon>Hyphomonas</taxon>
    </lineage>
</organism>
<dbReference type="InterPro" id="IPR001845">
    <property type="entry name" value="HTH_ArsR_DNA-bd_dom"/>
</dbReference>
<dbReference type="SUPFAM" id="SSF46785">
    <property type="entry name" value="Winged helix' DNA-binding domain"/>
    <property type="match status" value="1"/>
</dbReference>